<dbReference type="AlphaFoldDB" id="A0AB39VKW5"/>
<dbReference type="Gene3D" id="3.40.630.30">
    <property type="match status" value="1"/>
</dbReference>
<evidence type="ECO:0000259" key="1">
    <source>
        <dbReference type="Pfam" id="PF13302"/>
    </source>
</evidence>
<dbReference type="InterPro" id="IPR016181">
    <property type="entry name" value="Acyl_CoA_acyltransferase"/>
</dbReference>
<protein>
    <submittedName>
        <fullName evidence="2">GNAT family N-acetyltransferase</fullName>
    </submittedName>
</protein>
<dbReference type="RefSeq" id="WP_369788123.1">
    <property type="nucleotide sequence ID" value="NZ_CP165628.1"/>
</dbReference>
<evidence type="ECO:0000313" key="2">
    <source>
        <dbReference type="EMBL" id="XDU70619.1"/>
    </source>
</evidence>
<dbReference type="EMBL" id="CP165628">
    <property type="protein sequence ID" value="XDU70619.1"/>
    <property type="molecule type" value="Genomic_DNA"/>
</dbReference>
<accession>A0AB39VKW5</accession>
<sequence>MEYIGKSVKLCLVSIADYEFVHSIRVLPSSIKFLSQVDNNPLEQKRWLESYKEREISGKEYYFLIVRLDTATPVGTIRAYNVDNIESIAQCGSWILTDKKTLSSAIESILLMCQAMNDKGIKTVIVDARKDNAKALKFIIKISHRFHSEDDTNLYYEIDVPTMVQRFYKDNLKYLKPQTSV</sequence>
<gene>
    <name evidence="2" type="ORF">AB3G37_13590</name>
</gene>
<feature type="domain" description="N-acetyltransferase" evidence="1">
    <location>
        <begin position="13"/>
        <end position="141"/>
    </location>
</feature>
<proteinExistence type="predicted"/>
<reference evidence="2" key="1">
    <citation type="submission" date="2024-07" db="EMBL/GenBank/DDBJ databases">
        <authorList>
            <person name="Biller S.J."/>
        </authorList>
    </citation>
    <scope>NUCLEOTIDE SEQUENCE</scope>
    <source>
        <strain evidence="2">WC2420</strain>
    </source>
</reference>
<dbReference type="InterPro" id="IPR000182">
    <property type="entry name" value="GNAT_dom"/>
</dbReference>
<organism evidence="2">
    <name type="scientific">Rouxiella sp. WC2420</name>
    <dbReference type="NCBI Taxonomy" id="3234145"/>
    <lineage>
        <taxon>Bacteria</taxon>
        <taxon>Pseudomonadati</taxon>
        <taxon>Pseudomonadota</taxon>
        <taxon>Gammaproteobacteria</taxon>
        <taxon>Enterobacterales</taxon>
        <taxon>Yersiniaceae</taxon>
        <taxon>Rouxiella</taxon>
    </lineage>
</organism>
<dbReference type="Pfam" id="PF13302">
    <property type="entry name" value="Acetyltransf_3"/>
    <property type="match status" value="1"/>
</dbReference>
<name>A0AB39VKW5_9GAMM</name>
<dbReference type="GO" id="GO:0016747">
    <property type="term" value="F:acyltransferase activity, transferring groups other than amino-acyl groups"/>
    <property type="evidence" value="ECO:0007669"/>
    <property type="project" value="InterPro"/>
</dbReference>
<dbReference type="SUPFAM" id="SSF55729">
    <property type="entry name" value="Acyl-CoA N-acyltransferases (Nat)"/>
    <property type="match status" value="1"/>
</dbReference>